<proteinExistence type="predicted"/>
<protein>
    <submittedName>
        <fullName evidence="1">Uncharacterized protein</fullName>
    </submittedName>
</protein>
<reference evidence="1 2" key="1">
    <citation type="journal article" date="2024" name="Commun. Biol.">
        <title>Comparative genomic analysis of thermophilic fungi reveals convergent evolutionary adaptations and gene losses.</title>
        <authorList>
            <person name="Steindorff A.S."/>
            <person name="Aguilar-Pontes M.V."/>
            <person name="Robinson A.J."/>
            <person name="Andreopoulos B."/>
            <person name="LaButti K."/>
            <person name="Kuo A."/>
            <person name="Mondo S."/>
            <person name="Riley R."/>
            <person name="Otillar R."/>
            <person name="Haridas S."/>
            <person name="Lipzen A."/>
            <person name="Grimwood J."/>
            <person name="Schmutz J."/>
            <person name="Clum A."/>
            <person name="Reid I.D."/>
            <person name="Moisan M.C."/>
            <person name="Butler G."/>
            <person name="Nguyen T.T.M."/>
            <person name="Dewar K."/>
            <person name="Conant G."/>
            <person name="Drula E."/>
            <person name="Henrissat B."/>
            <person name="Hansel C."/>
            <person name="Singer S."/>
            <person name="Hutchinson M.I."/>
            <person name="de Vries R.P."/>
            <person name="Natvig D.O."/>
            <person name="Powell A.J."/>
            <person name="Tsang A."/>
            <person name="Grigoriev I.V."/>
        </authorList>
    </citation>
    <scope>NUCLEOTIDE SEQUENCE [LARGE SCALE GENOMIC DNA]</scope>
    <source>
        <strain evidence="1 2">ATCC 24622</strain>
    </source>
</reference>
<keyword evidence="2" id="KW-1185">Reference proteome</keyword>
<dbReference type="Proteomes" id="UP001586593">
    <property type="component" value="Unassembled WGS sequence"/>
</dbReference>
<accession>A0ABR3VTI8</accession>
<dbReference type="EMBL" id="JAZHXJ010001356">
    <property type="protein sequence ID" value="KAL1844946.1"/>
    <property type="molecule type" value="Genomic_DNA"/>
</dbReference>
<comment type="caution">
    <text evidence="1">The sequence shown here is derived from an EMBL/GenBank/DDBJ whole genome shotgun (WGS) entry which is preliminary data.</text>
</comment>
<sequence>MSRPFVEVLIRLRPAQAAGGLVFRSRVPVQARFVSQKTVAGSKGRTMPVHRSRATAPVKNLDATFTIRVCFSPLLPPTCHVLFSPQ</sequence>
<evidence type="ECO:0000313" key="2">
    <source>
        <dbReference type="Proteomes" id="UP001586593"/>
    </source>
</evidence>
<organism evidence="1 2">
    <name type="scientific">Phialemonium thermophilum</name>
    <dbReference type="NCBI Taxonomy" id="223376"/>
    <lineage>
        <taxon>Eukaryota</taxon>
        <taxon>Fungi</taxon>
        <taxon>Dikarya</taxon>
        <taxon>Ascomycota</taxon>
        <taxon>Pezizomycotina</taxon>
        <taxon>Sordariomycetes</taxon>
        <taxon>Sordariomycetidae</taxon>
        <taxon>Cephalothecales</taxon>
        <taxon>Cephalothecaceae</taxon>
        <taxon>Phialemonium</taxon>
    </lineage>
</organism>
<evidence type="ECO:0000313" key="1">
    <source>
        <dbReference type="EMBL" id="KAL1844946.1"/>
    </source>
</evidence>
<name>A0ABR3VTI8_9PEZI</name>
<gene>
    <name evidence="1" type="ORF">VTK73DRAFT_1451</name>
</gene>